<feature type="compositionally biased region" description="Basic and acidic residues" evidence="2">
    <location>
        <begin position="135"/>
        <end position="145"/>
    </location>
</feature>
<keyword evidence="1" id="KW-0175">Coiled coil</keyword>
<reference evidence="3 4" key="1">
    <citation type="submission" date="2024-02" db="EMBL/GenBank/DDBJ databases">
        <authorList>
            <person name="Chen Y."/>
            <person name="Shah S."/>
            <person name="Dougan E. K."/>
            <person name="Thang M."/>
            <person name="Chan C."/>
        </authorList>
    </citation>
    <scope>NUCLEOTIDE SEQUENCE [LARGE SCALE GENOMIC DNA]</scope>
</reference>
<feature type="compositionally biased region" description="Basic and acidic residues" evidence="2">
    <location>
        <begin position="159"/>
        <end position="178"/>
    </location>
</feature>
<keyword evidence="4" id="KW-1185">Reference proteome</keyword>
<dbReference type="Proteomes" id="UP001642484">
    <property type="component" value="Unassembled WGS sequence"/>
</dbReference>
<organism evidence="3 4">
    <name type="scientific">Durusdinium trenchii</name>
    <dbReference type="NCBI Taxonomy" id="1381693"/>
    <lineage>
        <taxon>Eukaryota</taxon>
        <taxon>Sar</taxon>
        <taxon>Alveolata</taxon>
        <taxon>Dinophyceae</taxon>
        <taxon>Suessiales</taxon>
        <taxon>Symbiodiniaceae</taxon>
        <taxon>Durusdinium</taxon>
    </lineage>
</organism>
<feature type="coiled-coil region" evidence="1">
    <location>
        <begin position="8"/>
        <end position="35"/>
    </location>
</feature>
<gene>
    <name evidence="3" type="ORF">CCMP2556_LOCUS8189</name>
</gene>
<feature type="region of interest" description="Disordered" evidence="2">
    <location>
        <begin position="130"/>
        <end position="178"/>
    </location>
</feature>
<dbReference type="EMBL" id="CAXAMN010003687">
    <property type="protein sequence ID" value="CAK9005761.1"/>
    <property type="molecule type" value="Genomic_DNA"/>
</dbReference>
<evidence type="ECO:0000313" key="3">
    <source>
        <dbReference type="EMBL" id="CAK9005761.1"/>
    </source>
</evidence>
<proteinExistence type="predicted"/>
<name>A0ABP0IUJ8_9DINO</name>
<protein>
    <submittedName>
        <fullName evidence="3">Uncharacterized protein</fullName>
    </submittedName>
</protein>
<evidence type="ECO:0000256" key="2">
    <source>
        <dbReference type="SAM" id="MobiDB-lite"/>
    </source>
</evidence>
<accession>A0ABP0IUJ8</accession>
<comment type="caution">
    <text evidence="3">The sequence shown here is derived from an EMBL/GenBank/DDBJ whole genome shotgun (WGS) entry which is preliminary data.</text>
</comment>
<sequence>MCNVGPSLSDVEQKLQEAQKSMAEALEDFEKNETAKFHQIYESLQDLCTKQFKLEENVAAIESEMRTAFMTQMVPMVMCPQLMSQMPLMGMNVPMGGMQMIGMNGGTVIPAFPTSPGGTAESAIAFNKLSNGTEVHTERTERTESTEAETPSSTAMKDVSFEKEMKESGPNEEKVTNE</sequence>
<evidence type="ECO:0000256" key="1">
    <source>
        <dbReference type="SAM" id="Coils"/>
    </source>
</evidence>
<evidence type="ECO:0000313" key="4">
    <source>
        <dbReference type="Proteomes" id="UP001642484"/>
    </source>
</evidence>